<dbReference type="InterPro" id="IPR041108">
    <property type="entry name" value="PP_kinase_C_1"/>
</dbReference>
<dbReference type="Proteomes" id="UP000188947">
    <property type="component" value="Unassembled WGS sequence"/>
</dbReference>
<dbReference type="InterPro" id="IPR025198">
    <property type="entry name" value="PPK_N_dom"/>
</dbReference>
<feature type="domain" description="Polyphosphate kinase N-terminal" evidence="9">
    <location>
        <begin position="4"/>
        <end position="109"/>
    </location>
</feature>
<dbReference type="PANTHER" id="PTHR30218:SF0">
    <property type="entry name" value="POLYPHOSPHATE KINASE"/>
    <property type="match status" value="1"/>
</dbReference>
<comment type="PTM">
    <text evidence="6 7">An intermediate of this reaction is the autophosphorylated ppk in which a phosphate is covalently linked to a histidine residue through a N-P bond.</text>
</comment>
<evidence type="ECO:0000256" key="6">
    <source>
        <dbReference type="HAMAP-Rule" id="MF_00347"/>
    </source>
</evidence>
<dbReference type="STRING" id="238.BBD35_01915"/>
<proteinExistence type="inferred from homology"/>
<dbReference type="GO" id="GO:0005524">
    <property type="term" value="F:ATP binding"/>
    <property type="evidence" value="ECO:0007669"/>
    <property type="project" value="UniProtKB-KW"/>
</dbReference>
<dbReference type="Gene3D" id="3.30.870.10">
    <property type="entry name" value="Endonuclease Chain A"/>
    <property type="match status" value="2"/>
</dbReference>
<dbReference type="InterPro" id="IPR025200">
    <property type="entry name" value="PPK_C_dom2"/>
</dbReference>
<comment type="cofactor">
    <cofactor evidence="6">
        <name>Mg(2+)</name>
        <dbReference type="ChEBI" id="CHEBI:18420"/>
    </cofactor>
</comment>
<keyword evidence="4 6" id="KW-0418">Kinase</keyword>
<dbReference type="HAMAP" id="MF_00347">
    <property type="entry name" value="Polyphosphate_kinase"/>
    <property type="match status" value="1"/>
</dbReference>
<feature type="binding site" evidence="6">
    <location>
        <position position="373"/>
    </location>
    <ligand>
        <name>Mg(2+)</name>
        <dbReference type="ChEBI" id="CHEBI:18420"/>
    </ligand>
</feature>
<dbReference type="SUPFAM" id="SSF140356">
    <property type="entry name" value="PPK N-terminal domain-like"/>
    <property type="match status" value="1"/>
</dbReference>
<dbReference type="OrthoDB" id="9761456at2"/>
<feature type="domain" description="Polyphosphate kinase middle" evidence="8">
    <location>
        <begin position="118"/>
        <end position="302"/>
    </location>
</feature>
<dbReference type="AlphaFoldDB" id="A0A1V3U519"/>
<dbReference type="GO" id="GO:0008976">
    <property type="term" value="F:polyphosphate kinase activity"/>
    <property type="evidence" value="ECO:0007669"/>
    <property type="project" value="UniProtKB-UniRule"/>
</dbReference>
<reference evidence="12 13" key="1">
    <citation type="submission" date="2016-11" db="EMBL/GenBank/DDBJ databases">
        <title>Genome sequence and comparative genomic analysis of clinical strain Elizabethkingia meningoseptica 61421 PRCM.</title>
        <authorList>
            <person name="Wang M."/>
            <person name="Hu S."/>
            <person name="Cao L."/>
            <person name="Jiang T."/>
            <person name="Zhou Y."/>
            <person name="Ming D."/>
        </authorList>
    </citation>
    <scope>NUCLEOTIDE SEQUENCE [LARGE SCALE GENOMIC DNA]</scope>
    <source>
        <strain evidence="12 13">61421 PRCM</strain>
    </source>
</reference>
<dbReference type="Pfam" id="PF13090">
    <property type="entry name" value="PP_kinase_C"/>
    <property type="match status" value="1"/>
</dbReference>
<protein>
    <recommendedName>
        <fullName evidence="6 7">Polyphosphate kinase</fullName>
        <ecNumber evidence="6 7">2.7.4.1</ecNumber>
    </recommendedName>
    <alternativeName>
        <fullName evidence="6">ATP-polyphosphate phosphotransferase</fullName>
    </alternativeName>
    <alternativeName>
        <fullName evidence="6">Polyphosphoric acid kinase</fullName>
    </alternativeName>
</protein>
<evidence type="ECO:0000313" key="12">
    <source>
        <dbReference type="EMBL" id="OOH98100.1"/>
    </source>
</evidence>
<gene>
    <name evidence="6" type="primary">ppk</name>
    <name evidence="12" type="ORF">BMF97_02195</name>
</gene>
<keyword evidence="6" id="KW-0460">Magnesium</keyword>
<dbReference type="SUPFAM" id="SSF56024">
    <property type="entry name" value="Phospholipase D/nuclease"/>
    <property type="match status" value="2"/>
</dbReference>
<evidence type="ECO:0000256" key="5">
    <source>
        <dbReference type="ARBA" id="ARBA00022840"/>
    </source>
</evidence>
<evidence type="ECO:0000313" key="13">
    <source>
        <dbReference type="Proteomes" id="UP000188947"/>
    </source>
</evidence>
<feature type="binding site" evidence="6">
    <location>
        <position position="466"/>
    </location>
    <ligand>
        <name>ATP</name>
        <dbReference type="ChEBI" id="CHEBI:30616"/>
    </ligand>
</feature>
<keyword evidence="5 6" id="KW-0067">ATP-binding</keyword>
<dbReference type="Pfam" id="PF17941">
    <property type="entry name" value="PP_kinase_C_1"/>
    <property type="match status" value="1"/>
</dbReference>
<dbReference type="SUPFAM" id="SSF143724">
    <property type="entry name" value="PHP14-like"/>
    <property type="match status" value="1"/>
</dbReference>
<name>A0A1V3U519_ELIME</name>
<dbReference type="RefSeq" id="WP_069215543.1">
    <property type="nucleotide sequence ID" value="NZ_CP016378.1"/>
</dbReference>
<evidence type="ECO:0000256" key="4">
    <source>
        <dbReference type="ARBA" id="ARBA00022777"/>
    </source>
</evidence>
<dbReference type="PIRSF" id="PIRSF015589">
    <property type="entry name" value="PP_kinase"/>
    <property type="match status" value="1"/>
</dbReference>
<dbReference type="InterPro" id="IPR036830">
    <property type="entry name" value="PP_kinase_middle_dom_sf"/>
</dbReference>
<evidence type="ECO:0000256" key="1">
    <source>
        <dbReference type="ARBA" id="ARBA00022553"/>
    </source>
</evidence>
<keyword evidence="2 6" id="KW-0808">Transferase</keyword>
<keyword evidence="6" id="KW-0479">Metal-binding</keyword>
<keyword evidence="3 6" id="KW-0547">Nucleotide-binding</keyword>
<dbReference type="GO" id="GO:0009358">
    <property type="term" value="C:polyphosphate kinase complex"/>
    <property type="evidence" value="ECO:0007669"/>
    <property type="project" value="InterPro"/>
</dbReference>
<dbReference type="GO" id="GO:0006799">
    <property type="term" value="P:polyphosphate biosynthetic process"/>
    <property type="evidence" value="ECO:0007669"/>
    <property type="project" value="UniProtKB-UniRule"/>
</dbReference>
<dbReference type="EMBL" id="MPOG01000001">
    <property type="protein sequence ID" value="OOH98100.1"/>
    <property type="molecule type" value="Genomic_DNA"/>
</dbReference>
<evidence type="ECO:0000259" key="10">
    <source>
        <dbReference type="Pfam" id="PF13090"/>
    </source>
</evidence>
<dbReference type="GO" id="GO:0046872">
    <property type="term" value="F:metal ion binding"/>
    <property type="evidence" value="ECO:0007669"/>
    <property type="project" value="UniProtKB-KW"/>
</dbReference>
<comment type="similarity">
    <text evidence="6 7">Belongs to the polyphosphate kinase 1 (PPK1) family.</text>
</comment>
<dbReference type="NCBIfam" id="TIGR03705">
    <property type="entry name" value="poly_P_kin"/>
    <property type="match status" value="1"/>
</dbReference>
<evidence type="ECO:0000259" key="9">
    <source>
        <dbReference type="Pfam" id="PF13089"/>
    </source>
</evidence>
<sequence>MPQFNARDISWLSFNARVLQEAADPHVPLPLRIKFLGIFSNNLDEFFRVRVAGLKRAMEMKSKITAESFFEEPQKILDKINDLVIRQQASFNLIWDKIQKEMAEQHVFIRTNSDLNFQQRAFVRNYFDEEVESNVIPILLDEKKPMPFLRDKSLYIGIAMWNKNDKKQKHFAIIEVPSRTIGRFTILPSTQGETNVILLEDVIIENLPYIFSYFGYDEFSAHCFKVTKDAEFDLDNDVRTSFVEKIEKGLKNRRKGKPTRFVFDQNMDRQLLEFLTKKLNLTKKDSIIPGEKIHNFKHFMDFPDVFKNYTKPVERTSFIHPAFSNNKQRVTDVILKKDVLLNFPYHSFVSVIDLLREAAMDPDVTTIHITAYRLASNSKIANALINAVRNGKEVVVMLELRARFDEEANIFWKERLEEEGVKVLVGIPNKKVHAKLCIIKKRVHKKMTQYGFVSTGNFNEKTARVYGDNMLMTSNSTIMADINRVFSLLKKPKQDPVLALEKCKTLMVCPQHMRNKIVSYIDKEIDEAMAGKKAEIIVKVNSLSDKELIKKLYQAAEAGVTIKMIVRGIYCAVNQKNFKKKIHAISIVDEYLEHSRIMYFYHGGKELLYISSADWMTRNLDYRIEAAVRINNKELKKELKEILNIQLHDNVKARDIGKNLKNEYYTDNKKPFRSQIEIYNYLKQKAENEVSSN</sequence>
<feature type="domain" description="Polyphosphate kinase C-terminal" evidence="11">
    <location>
        <begin position="330"/>
        <end position="493"/>
    </location>
</feature>
<feature type="binding site" evidence="6">
    <location>
        <position position="42"/>
    </location>
    <ligand>
        <name>ATP</name>
        <dbReference type="ChEBI" id="CHEBI:30616"/>
    </ligand>
</feature>
<dbReference type="Gene3D" id="3.30.1840.10">
    <property type="entry name" value="Polyphosphate kinase middle domain"/>
    <property type="match status" value="1"/>
</dbReference>
<organism evidence="12 13">
    <name type="scientific">Elizabethkingia meningoseptica</name>
    <name type="common">Chryseobacterium meningosepticum</name>
    <dbReference type="NCBI Taxonomy" id="238"/>
    <lineage>
        <taxon>Bacteria</taxon>
        <taxon>Pseudomonadati</taxon>
        <taxon>Bacteroidota</taxon>
        <taxon>Flavobacteriia</taxon>
        <taxon>Flavobacteriales</taxon>
        <taxon>Weeksellaceae</taxon>
        <taxon>Elizabethkingia</taxon>
    </lineage>
</organism>
<dbReference type="InterPro" id="IPR024953">
    <property type="entry name" value="PP_kinase_middle"/>
</dbReference>
<feature type="binding site" evidence="6">
    <location>
        <position position="403"/>
    </location>
    <ligand>
        <name>Mg(2+)</name>
        <dbReference type="ChEBI" id="CHEBI:18420"/>
    </ligand>
</feature>
<dbReference type="EC" id="2.7.4.1" evidence="6 7"/>
<evidence type="ECO:0000259" key="8">
    <source>
        <dbReference type="Pfam" id="PF02503"/>
    </source>
</evidence>
<feature type="binding site" evidence="6">
    <location>
        <position position="567"/>
    </location>
    <ligand>
        <name>ATP</name>
        <dbReference type="ChEBI" id="CHEBI:30616"/>
    </ligand>
</feature>
<evidence type="ECO:0000256" key="2">
    <source>
        <dbReference type="ARBA" id="ARBA00022679"/>
    </source>
</evidence>
<feature type="domain" description="Polyphosphate kinase C-terminal" evidence="10">
    <location>
        <begin position="506"/>
        <end position="675"/>
    </location>
</feature>
<comment type="function">
    <text evidence="6 7">Catalyzes the reversible transfer of the terminal phosphate of ATP to form a long-chain polyphosphate (polyP).</text>
</comment>
<feature type="active site" description="Phosphohistidine intermediate" evidence="6">
    <location>
        <position position="433"/>
    </location>
</feature>
<comment type="catalytic activity">
    <reaction evidence="6 7">
        <text>[phosphate](n) + ATP = [phosphate](n+1) + ADP</text>
        <dbReference type="Rhea" id="RHEA:19573"/>
        <dbReference type="Rhea" id="RHEA-COMP:9859"/>
        <dbReference type="Rhea" id="RHEA-COMP:14280"/>
        <dbReference type="ChEBI" id="CHEBI:16838"/>
        <dbReference type="ChEBI" id="CHEBI:30616"/>
        <dbReference type="ChEBI" id="CHEBI:456216"/>
        <dbReference type="EC" id="2.7.4.1"/>
    </reaction>
</comment>
<comment type="caution">
    <text evidence="12">The sequence shown here is derived from an EMBL/GenBank/DDBJ whole genome shotgun (WGS) entry which is preliminary data.</text>
</comment>
<dbReference type="Gene3D" id="1.20.58.310">
    <property type="entry name" value="Polyphosphate kinase N-terminal domain"/>
    <property type="match status" value="1"/>
</dbReference>
<dbReference type="Pfam" id="PF13089">
    <property type="entry name" value="PP_kinase_N"/>
    <property type="match status" value="1"/>
</dbReference>
<dbReference type="InterPro" id="IPR036832">
    <property type="entry name" value="PPK_N_dom_sf"/>
</dbReference>
<keyword evidence="13" id="KW-1185">Reference proteome</keyword>
<dbReference type="Pfam" id="PF02503">
    <property type="entry name" value="PP_kinase"/>
    <property type="match status" value="1"/>
</dbReference>
<dbReference type="NCBIfam" id="NF003917">
    <property type="entry name" value="PRK05443.1-1"/>
    <property type="match status" value="1"/>
</dbReference>
<dbReference type="InterPro" id="IPR003414">
    <property type="entry name" value="PP_kinase"/>
</dbReference>
<evidence type="ECO:0000256" key="7">
    <source>
        <dbReference type="RuleBase" id="RU003800"/>
    </source>
</evidence>
<feature type="binding site" evidence="6">
    <location>
        <position position="594"/>
    </location>
    <ligand>
        <name>ATP</name>
        <dbReference type="ChEBI" id="CHEBI:30616"/>
    </ligand>
</feature>
<evidence type="ECO:0000256" key="3">
    <source>
        <dbReference type="ARBA" id="ARBA00022741"/>
    </source>
</evidence>
<accession>A0A1V3U519</accession>
<dbReference type="PANTHER" id="PTHR30218">
    <property type="entry name" value="POLYPHOSPHATE KINASE"/>
    <property type="match status" value="1"/>
</dbReference>
<dbReference type="eggNOG" id="COG0855">
    <property type="taxonomic scope" value="Bacteria"/>
</dbReference>
<evidence type="ECO:0000259" key="11">
    <source>
        <dbReference type="Pfam" id="PF17941"/>
    </source>
</evidence>
<keyword evidence="1 6" id="KW-0597">Phosphoprotein</keyword>